<evidence type="ECO:0000313" key="3">
    <source>
        <dbReference type="Proteomes" id="UP000554235"/>
    </source>
</evidence>
<feature type="compositionally biased region" description="Polar residues" evidence="1">
    <location>
        <begin position="302"/>
        <end position="323"/>
    </location>
</feature>
<feature type="compositionally biased region" description="Basic and acidic residues" evidence="1">
    <location>
        <begin position="380"/>
        <end position="389"/>
    </location>
</feature>
<evidence type="ECO:0000256" key="1">
    <source>
        <dbReference type="SAM" id="MobiDB-lite"/>
    </source>
</evidence>
<dbReference type="AlphaFoldDB" id="A0A8H4LPY5"/>
<feature type="region of interest" description="Disordered" evidence="1">
    <location>
        <begin position="428"/>
        <end position="451"/>
    </location>
</feature>
<accession>A0A8H4LPY5</accession>
<gene>
    <name evidence="2" type="ORF">FALBO_765</name>
</gene>
<reference evidence="2 3" key="1">
    <citation type="submission" date="2020-01" db="EMBL/GenBank/DDBJ databases">
        <title>Identification and distribution of gene clusters putatively required for synthesis of sphingolipid metabolism inhibitors in phylogenetically diverse species of the filamentous fungus Fusarium.</title>
        <authorList>
            <person name="Kim H.-S."/>
            <person name="Busman M."/>
            <person name="Brown D.W."/>
            <person name="Divon H."/>
            <person name="Uhlig S."/>
            <person name="Proctor R.H."/>
        </authorList>
    </citation>
    <scope>NUCLEOTIDE SEQUENCE [LARGE SCALE GENOMIC DNA]</scope>
    <source>
        <strain evidence="2 3">NRRL 20459</strain>
    </source>
</reference>
<feature type="compositionally biased region" description="Polar residues" evidence="1">
    <location>
        <begin position="30"/>
        <end position="39"/>
    </location>
</feature>
<keyword evidence="3" id="KW-1185">Reference proteome</keyword>
<dbReference type="Proteomes" id="UP000554235">
    <property type="component" value="Unassembled WGS sequence"/>
</dbReference>
<organism evidence="2 3">
    <name type="scientific">Fusarium albosuccineum</name>
    <dbReference type="NCBI Taxonomy" id="1237068"/>
    <lineage>
        <taxon>Eukaryota</taxon>
        <taxon>Fungi</taxon>
        <taxon>Dikarya</taxon>
        <taxon>Ascomycota</taxon>
        <taxon>Pezizomycotina</taxon>
        <taxon>Sordariomycetes</taxon>
        <taxon>Hypocreomycetidae</taxon>
        <taxon>Hypocreales</taxon>
        <taxon>Nectriaceae</taxon>
        <taxon>Fusarium</taxon>
        <taxon>Fusarium decemcellulare species complex</taxon>
    </lineage>
</organism>
<feature type="region of interest" description="Disordered" evidence="1">
    <location>
        <begin position="16"/>
        <end position="39"/>
    </location>
</feature>
<name>A0A8H4LPY5_9HYPO</name>
<protein>
    <submittedName>
        <fullName evidence="2">Uncharacterized protein</fullName>
    </submittedName>
</protein>
<proteinExistence type="predicted"/>
<feature type="region of interest" description="Disordered" evidence="1">
    <location>
        <begin position="358"/>
        <end position="389"/>
    </location>
</feature>
<dbReference type="OrthoDB" id="10644231at2759"/>
<dbReference type="EMBL" id="JAADYS010000089">
    <property type="protein sequence ID" value="KAF4472327.1"/>
    <property type="molecule type" value="Genomic_DNA"/>
</dbReference>
<comment type="caution">
    <text evidence="2">The sequence shown here is derived from an EMBL/GenBank/DDBJ whole genome shotgun (WGS) entry which is preliminary data.</text>
</comment>
<feature type="region of interest" description="Disordered" evidence="1">
    <location>
        <begin position="302"/>
        <end position="327"/>
    </location>
</feature>
<sequence length="536" mass="59053">METCSHLLGCTASTWQAPIDHRPGRPPDNSGRQNSTAVDTDQAEIFIPRLLPALKAAQYTAGHSSAARLLHPTHNHAQVARLHDNRHSLRLQNFKDGISHFLGQAFLDLKSTGKHLGDARQLGDVNDGVVRDVALPVNGTRSDAHRPNGAVDNVPEIFLVALCKEQQGVGVSLRCIHESGLYAPRLPLGQNLTRNWHQMKGRQPWARACASSEVGRARKQTGDRVYGIERMQVAFRRISSSTTAIYITKFTVDNKTSSGLSYQNPTYPLLTAIKNTHVSRIPDADRGSEENHFTTVKEIVTSAQARSGHNSSLLDGTPPNNEQDLPWPRDPRISILGPEDAGSDGDVILKTTHAHMETNCPRGRSLPTASRRCRVESSVSDERGESDISRETALRRGGVLPFARLPDRLVLPKPNRIILGDISQMGTPSQLGWRGNGGGGATENGAAQGGRPDPVVLRLRGMFLYNCRSMVSVIRNRGWDEDENHISLEAPPPECHNWLQKLRRPTERRAGFRREERLPGLDEFRALSAARDFGVG</sequence>
<evidence type="ECO:0000313" key="2">
    <source>
        <dbReference type="EMBL" id="KAF4472327.1"/>
    </source>
</evidence>